<protein>
    <submittedName>
        <fullName evidence="1">Uncharacterized protein</fullName>
    </submittedName>
</protein>
<reference evidence="1" key="1">
    <citation type="journal article" date="2020" name="Fungal Divers.">
        <title>Resolving the Mortierellaceae phylogeny through synthesis of multi-gene phylogenetics and phylogenomics.</title>
        <authorList>
            <person name="Vandepol N."/>
            <person name="Liber J."/>
            <person name="Desiro A."/>
            <person name="Na H."/>
            <person name="Kennedy M."/>
            <person name="Barry K."/>
            <person name="Grigoriev I.V."/>
            <person name="Miller A.N."/>
            <person name="O'Donnell K."/>
            <person name="Stajich J.E."/>
            <person name="Bonito G."/>
        </authorList>
    </citation>
    <scope>NUCLEOTIDE SEQUENCE</scope>
    <source>
        <strain evidence="1">NRRL 6426</strain>
    </source>
</reference>
<accession>A0A9P5S1N9</accession>
<dbReference type="OrthoDB" id="2405020at2759"/>
<dbReference type="Proteomes" id="UP000748756">
    <property type="component" value="Unassembled WGS sequence"/>
</dbReference>
<organism evidence="1 2">
    <name type="scientific">Linnemannia schmuckeri</name>
    <dbReference type="NCBI Taxonomy" id="64567"/>
    <lineage>
        <taxon>Eukaryota</taxon>
        <taxon>Fungi</taxon>
        <taxon>Fungi incertae sedis</taxon>
        <taxon>Mucoromycota</taxon>
        <taxon>Mortierellomycotina</taxon>
        <taxon>Mortierellomycetes</taxon>
        <taxon>Mortierellales</taxon>
        <taxon>Mortierellaceae</taxon>
        <taxon>Linnemannia</taxon>
    </lineage>
</organism>
<keyword evidence="2" id="KW-1185">Reference proteome</keyword>
<dbReference type="EMBL" id="JAAAUQ010000354">
    <property type="protein sequence ID" value="KAF9151077.1"/>
    <property type="molecule type" value="Genomic_DNA"/>
</dbReference>
<name>A0A9P5S1N9_9FUNG</name>
<comment type="caution">
    <text evidence="1">The sequence shown here is derived from an EMBL/GenBank/DDBJ whole genome shotgun (WGS) entry which is preliminary data.</text>
</comment>
<evidence type="ECO:0000313" key="2">
    <source>
        <dbReference type="Proteomes" id="UP000748756"/>
    </source>
</evidence>
<gene>
    <name evidence="1" type="ORF">BG015_007112</name>
</gene>
<proteinExistence type="predicted"/>
<sequence length="201" mass="22650">MRFEDAVAAIPWRCARLKQLEITTTDMTVPELHPSCRTGFMFDTTDAPPRNTAIKSRSHRLKQLYQQLGSLVELTHIDLRTTLIENAGYLMANDPKVHRRTNFSAMLNWDDAADGTIKGAAGYLHLLGDLTKLRDLQGSVSATTKVTKVAKSWPEARWMADLWSNLEVAEFLEAAEEPRREFLWLQSQSKGGKLTVPVPQV</sequence>
<evidence type="ECO:0000313" key="1">
    <source>
        <dbReference type="EMBL" id="KAF9151077.1"/>
    </source>
</evidence>
<dbReference type="AlphaFoldDB" id="A0A9P5S1N9"/>